<evidence type="ECO:0000313" key="2">
    <source>
        <dbReference type="EMBL" id="AYV85579.1"/>
    </source>
</evidence>
<protein>
    <submittedName>
        <fullName evidence="2">Uncharacterized protein</fullName>
    </submittedName>
</protein>
<sequence>MSLGLESELKCSRCYARGHTLQTCVCMLCEKGTCRCSDHKCNFCRYAHTSREHQCEKCGYRGHGQVFHTCCCQFCHENQYEQCSNQCLKCLVNGHGKKDHMCVKCPMSWDHKTEDHKCEKCPMSLDHKTEDHKCEKCRMSWDHKTEDHCEFCNLFHATEKHPCKMCGIEGHLELVGCISLMRKEITDLKSQNESLKNEIAILKSKSE</sequence>
<keyword evidence="1" id="KW-0175">Coiled coil</keyword>
<gene>
    <name evidence="2" type="ORF">Satyrvirus24_3</name>
</gene>
<feature type="coiled-coil region" evidence="1">
    <location>
        <begin position="178"/>
        <end position="205"/>
    </location>
</feature>
<accession>A0A3G5AJD2</accession>
<dbReference type="EMBL" id="MK072460">
    <property type="protein sequence ID" value="AYV85579.1"/>
    <property type="molecule type" value="Genomic_DNA"/>
</dbReference>
<organism evidence="2">
    <name type="scientific">Satyrvirus sp</name>
    <dbReference type="NCBI Taxonomy" id="2487771"/>
    <lineage>
        <taxon>Viruses</taxon>
        <taxon>Varidnaviria</taxon>
        <taxon>Bamfordvirae</taxon>
        <taxon>Nucleocytoviricota</taxon>
        <taxon>Megaviricetes</taxon>
        <taxon>Imitervirales</taxon>
        <taxon>Mimiviridae</taxon>
        <taxon>Megamimivirinae</taxon>
    </lineage>
</organism>
<reference evidence="2" key="1">
    <citation type="submission" date="2018-10" db="EMBL/GenBank/DDBJ databases">
        <title>Hidden diversity of soil giant viruses.</title>
        <authorList>
            <person name="Schulz F."/>
            <person name="Alteio L."/>
            <person name="Goudeau D."/>
            <person name="Ryan E.M."/>
            <person name="Malmstrom R.R."/>
            <person name="Blanchard J."/>
            <person name="Woyke T."/>
        </authorList>
    </citation>
    <scope>NUCLEOTIDE SEQUENCE</scope>
    <source>
        <strain evidence="2">SAV1</strain>
    </source>
</reference>
<name>A0A3G5AJD2_9VIRU</name>
<proteinExistence type="predicted"/>
<evidence type="ECO:0000256" key="1">
    <source>
        <dbReference type="SAM" id="Coils"/>
    </source>
</evidence>